<dbReference type="SUPFAM" id="SSF52025">
    <property type="entry name" value="PA domain"/>
    <property type="match status" value="1"/>
</dbReference>
<feature type="domain" description="FTP" evidence="13">
    <location>
        <begin position="103"/>
        <end position="150"/>
    </location>
</feature>
<comment type="caution">
    <text evidence="15">The sequence shown here is derived from an EMBL/GenBank/DDBJ whole genome shotgun (WGS) entry which is preliminary data.</text>
</comment>
<dbReference type="InterPro" id="IPR046450">
    <property type="entry name" value="PA_dom_sf"/>
</dbReference>
<dbReference type="PRINTS" id="PR00730">
    <property type="entry name" value="THERMOLYSIN"/>
</dbReference>
<dbReference type="InterPro" id="IPR003137">
    <property type="entry name" value="PA_domain"/>
</dbReference>
<dbReference type="PANTHER" id="PTHR33794:SF1">
    <property type="entry name" value="BACILLOLYSIN"/>
    <property type="match status" value="1"/>
</dbReference>
<reference evidence="15" key="1">
    <citation type="submission" date="2020-11" db="EMBL/GenBank/DDBJ databases">
        <title>Nocardioides sp. nov., isolated from Soil of Cynanchum wilfordii Hemsley rhizosphere.</title>
        <authorList>
            <person name="Lee J.-S."/>
            <person name="Suh M.K."/>
            <person name="Kim J.-S."/>
        </authorList>
    </citation>
    <scope>NUCLEOTIDE SEQUENCE</scope>
    <source>
        <strain evidence="15">KCTC 19275</strain>
    </source>
</reference>
<feature type="domain" description="Peptidase M4" evidence="10">
    <location>
        <begin position="274"/>
        <end position="362"/>
    </location>
</feature>
<feature type="signal peptide" evidence="9">
    <location>
        <begin position="1"/>
        <end position="22"/>
    </location>
</feature>
<evidence type="ECO:0000313" key="15">
    <source>
        <dbReference type="EMBL" id="MBF4763461.1"/>
    </source>
</evidence>
<evidence type="ECO:0000259" key="11">
    <source>
        <dbReference type="Pfam" id="PF02225"/>
    </source>
</evidence>
<organism evidence="15 16">
    <name type="scientific">Nocardioides islandensis</name>
    <dbReference type="NCBI Taxonomy" id="433663"/>
    <lineage>
        <taxon>Bacteria</taxon>
        <taxon>Bacillati</taxon>
        <taxon>Actinomycetota</taxon>
        <taxon>Actinomycetes</taxon>
        <taxon>Propionibacteriales</taxon>
        <taxon>Nocardioidaceae</taxon>
        <taxon>Nocardioides</taxon>
    </lineage>
</organism>
<dbReference type="InterPro" id="IPR011096">
    <property type="entry name" value="FTP_domain"/>
</dbReference>
<sequence length="1075" mass="112594">MKSLRYVVSLAFVGAALTIVPAVVQQSAAQNAPAAKEPTLLSRIKEGARGSIKVSTARATGQASSIRAGRNGDLFPASHAKPAAKADAFLRQYSRAFGAPRAQLVRDRVATDKLGYTTVTYVQRYHGVPVFGSMLRVHLDRHRNLTSVNGVLAPVKGLSLGRDTSRKEAAARAVALVRAQPPGVDGRHLSTQGIKAVSTKLVVYRHGLVQGIDKGRTELAYQVTVSNNRNVRDVVFVTANAGKVINRYSLIDDALFRVLYEASLKPNGTIQFKKVWQEGQPQNKLNTDQKNMEDSTQEAYWFFHNAFNRDSYDDAGHQMVTVNNDPRIDCPNANWNGSTTNYCDGVSSDDVVAHEWGHAYTEFTDGLLYQWQPGAMNEAYSDIWGETIDLINGRQDEGEGDIDAARPVGQCSTHSSALPLLTINAPAAIAKDCLTGGASFGAPLTPTGITGDVALAVDTIEPVTPDNPAPGTTTDGCSPYTNAADVVGKIVMVDRGYCSFQSKADVATAAGAIALIIGNRDPAPIGMSGDGNTAIVSTVSIGLTDREAIRSAINGGDTVNVTIKDAGGTRFDSYRWLIGEKSDGFGGAIRDMWAPTCYGDPGKVSDAEYKCSEDDNGGVHGNSGVVNHSYALLVDGGTYNNVAVTGIGLDKAANIYYRAQTEYLTPVSGFPELADALEDSCDDLVGQPINQLSTAADDTQTATDLITSADCAQVTNTVAAVELRADPTGQCGFGPLLQPGDPATTCGAGTNLTTVFSEDFEDGLAGWDASSTGNSLPWQSVDAPAGHGGKVAKGPDPDVHCATQDPTGADFLASGDIVIPADGVAPKLSFDQYIATEAGFDGGNVQLRVNGSAYTPIPAAAYTFNAPTNLTTLAAGNANPLAGQPGFSGSDNGSVFGTWGTSQVDLAAAGVAPGDTIRIRIANGRDSCTGNDGWYVDDIAVVVCTPVGGPTGTPTGTPTVTPTVAPPPAPTTTPTTTPPVKAVTVTKVKKPKNAPTFKQDFKIKVTVTAAGTTPKGRVVLLYKGVKIGKGKLVKGKVTITVTKNLKVGKQKLVAKYKGSPTTLKSKKRFTITIVA</sequence>
<dbReference type="Pfam" id="PF07504">
    <property type="entry name" value="FTP"/>
    <property type="match status" value="1"/>
</dbReference>
<evidence type="ECO:0000256" key="7">
    <source>
        <dbReference type="ARBA" id="ARBA00023049"/>
    </source>
</evidence>
<evidence type="ECO:0000256" key="9">
    <source>
        <dbReference type="SAM" id="SignalP"/>
    </source>
</evidence>
<dbReference type="Gene3D" id="3.10.450.490">
    <property type="match status" value="1"/>
</dbReference>
<evidence type="ECO:0000259" key="10">
    <source>
        <dbReference type="Pfam" id="PF01447"/>
    </source>
</evidence>
<keyword evidence="6" id="KW-0862">Zinc</keyword>
<dbReference type="InterPro" id="IPR050728">
    <property type="entry name" value="Zinc_Metalloprotease_M4"/>
</dbReference>
<dbReference type="PANTHER" id="PTHR33794">
    <property type="entry name" value="BACILLOLYSIN"/>
    <property type="match status" value="1"/>
</dbReference>
<dbReference type="Pfam" id="PF01447">
    <property type="entry name" value="Peptidase_M4"/>
    <property type="match status" value="1"/>
</dbReference>
<dbReference type="Pfam" id="PF02225">
    <property type="entry name" value="PA"/>
    <property type="match status" value="1"/>
</dbReference>
<accession>A0A930VF59</accession>
<feature type="chain" id="PRO_5038931642" evidence="9">
    <location>
        <begin position="23"/>
        <end position="1075"/>
    </location>
</feature>
<evidence type="ECO:0000313" key="16">
    <source>
        <dbReference type="Proteomes" id="UP000640489"/>
    </source>
</evidence>
<dbReference type="CDD" id="cd04818">
    <property type="entry name" value="PA_subtilisin_1"/>
    <property type="match status" value="1"/>
</dbReference>
<comment type="similarity">
    <text evidence="1">Belongs to the peptidase M4 family.</text>
</comment>
<feature type="domain" description="Bacterial Ig-like" evidence="14">
    <location>
        <begin position="992"/>
        <end position="1073"/>
    </location>
</feature>
<evidence type="ECO:0000256" key="5">
    <source>
        <dbReference type="ARBA" id="ARBA00022801"/>
    </source>
</evidence>
<keyword evidence="4 9" id="KW-0732">Signal</keyword>
<dbReference type="InterPro" id="IPR001570">
    <property type="entry name" value="Peptidase_M4_C_domain"/>
</dbReference>
<dbReference type="SUPFAM" id="SSF55486">
    <property type="entry name" value="Metalloproteases ('zincins'), catalytic domain"/>
    <property type="match status" value="1"/>
</dbReference>
<dbReference type="GO" id="GO:0046872">
    <property type="term" value="F:metal ion binding"/>
    <property type="evidence" value="ECO:0007669"/>
    <property type="project" value="UniProtKB-KW"/>
</dbReference>
<dbReference type="Gene3D" id="3.10.170.10">
    <property type="match status" value="1"/>
</dbReference>
<feature type="domain" description="PA" evidence="11">
    <location>
        <begin position="473"/>
        <end position="544"/>
    </location>
</feature>
<keyword evidence="3" id="KW-0479">Metal-binding</keyword>
<dbReference type="EMBL" id="JADKPN010000004">
    <property type="protein sequence ID" value="MBF4763461.1"/>
    <property type="molecule type" value="Genomic_DNA"/>
</dbReference>
<evidence type="ECO:0000259" key="14">
    <source>
        <dbReference type="Pfam" id="PF16640"/>
    </source>
</evidence>
<feature type="active site" evidence="8">
    <location>
        <position position="355"/>
    </location>
</feature>
<evidence type="ECO:0000259" key="13">
    <source>
        <dbReference type="Pfam" id="PF07504"/>
    </source>
</evidence>
<dbReference type="Gene3D" id="1.10.390.10">
    <property type="entry name" value="Neutral Protease Domain 2"/>
    <property type="match status" value="2"/>
</dbReference>
<dbReference type="InterPro" id="IPR027268">
    <property type="entry name" value="Peptidase_M4/M1_CTD_sf"/>
</dbReference>
<keyword evidence="2" id="KW-0645">Protease</keyword>
<dbReference type="InterPro" id="IPR013856">
    <property type="entry name" value="Peptidase_M4_domain"/>
</dbReference>
<evidence type="ECO:0000256" key="6">
    <source>
        <dbReference type="ARBA" id="ARBA00022833"/>
    </source>
</evidence>
<dbReference type="Pfam" id="PF16640">
    <property type="entry name" value="Big_3_5"/>
    <property type="match status" value="1"/>
</dbReference>
<dbReference type="RefSeq" id="WP_194706633.1">
    <property type="nucleotide sequence ID" value="NZ_JADKPN010000004.1"/>
</dbReference>
<evidence type="ECO:0000256" key="8">
    <source>
        <dbReference type="PIRSR" id="PIRSR623612-1"/>
    </source>
</evidence>
<evidence type="ECO:0000256" key="3">
    <source>
        <dbReference type="ARBA" id="ARBA00022723"/>
    </source>
</evidence>
<dbReference type="GO" id="GO:0006508">
    <property type="term" value="P:proteolysis"/>
    <property type="evidence" value="ECO:0007669"/>
    <property type="project" value="UniProtKB-KW"/>
</dbReference>
<evidence type="ECO:0000256" key="2">
    <source>
        <dbReference type="ARBA" id="ARBA00022670"/>
    </source>
</evidence>
<dbReference type="AlphaFoldDB" id="A0A930VF59"/>
<evidence type="ECO:0000259" key="12">
    <source>
        <dbReference type="Pfam" id="PF02868"/>
    </source>
</evidence>
<dbReference type="Proteomes" id="UP000640489">
    <property type="component" value="Unassembled WGS sequence"/>
</dbReference>
<feature type="active site" description="Proton donor" evidence="8">
    <location>
        <position position="620"/>
    </location>
</feature>
<dbReference type="GO" id="GO:0004222">
    <property type="term" value="F:metalloendopeptidase activity"/>
    <property type="evidence" value="ECO:0007669"/>
    <property type="project" value="InterPro"/>
</dbReference>
<keyword evidence="16" id="KW-1185">Reference proteome</keyword>
<dbReference type="Gene3D" id="3.50.30.30">
    <property type="match status" value="1"/>
</dbReference>
<keyword evidence="7" id="KW-0482">Metalloprotease</keyword>
<feature type="domain" description="Peptidase M4 C-terminal" evidence="12">
    <location>
        <begin position="557"/>
        <end position="687"/>
    </location>
</feature>
<name>A0A930VF59_9ACTN</name>
<evidence type="ECO:0000256" key="1">
    <source>
        <dbReference type="ARBA" id="ARBA00009388"/>
    </source>
</evidence>
<gene>
    <name evidence="15" type="ORF">ISU07_10015</name>
</gene>
<dbReference type="Pfam" id="PF02868">
    <property type="entry name" value="Peptidase_M4_C"/>
    <property type="match status" value="1"/>
</dbReference>
<protein>
    <submittedName>
        <fullName evidence="15">M4 family metallopeptidase</fullName>
    </submittedName>
</protein>
<dbReference type="InterPro" id="IPR023612">
    <property type="entry name" value="Peptidase_M4"/>
</dbReference>
<keyword evidence="5" id="KW-0378">Hydrolase</keyword>
<evidence type="ECO:0000256" key="4">
    <source>
        <dbReference type="ARBA" id="ARBA00022729"/>
    </source>
</evidence>
<proteinExistence type="inferred from homology"/>
<dbReference type="InterPro" id="IPR032109">
    <property type="entry name" value="Big_3_5"/>
</dbReference>